<dbReference type="PROSITE" id="PS51257">
    <property type="entry name" value="PROKAR_LIPOPROTEIN"/>
    <property type="match status" value="1"/>
</dbReference>
<keyword evidence="6" id="KW-1185">Reference proteome</keyword>
<comment type="similarity">
    <text evidence="1">Belongs to the bacterial solute-binding protein 1 family.</text>
</comment>
<keyword evidence="2" id="KW-0813">Transport</keyword>
<dbReference type="InterPro" id="IPR050490">
    <property type="entry name" value="Bact_solute-bd_prot1"/>
</dbReference>
<evidence type="ECO:0000256" key="1">
    <source>
        <dbReference type="ARBA" id="ARBA00008520"/>
    </source>
</evidence>
<evidence type="ECO:0000313" key="5">
    <source>
        <dbReference type="EMBL" id="MBC8559831.1"/>
    </source>
</evidence>
<proteinExistence type="inferred from homology"/>
<dbReference type="PANTHER" id="PTHR43649:SF34">
    <property type="entry name" value="ABC TRANSPORTER PERIPLASMIC-BINDING PROTEIN YCJN-RELATED"/>
    <property type="match status" value="1"/>
</dbReference>
<evidence type="ECO:0000256" key="2">
    <source>
        <dbReference type="ARBA" id="ARBA00022448"/>
    </source>
</evidence>
<dbReference type="SUPFAM" id="SSF53850">
    <property type="entry name" value="Periplasmic binding protein-like II"/>
    <property type="match status" value="1"/>
</dbReference>
<comment type="caution">
    <text evidence="5">The sequence shown here is derived from an EMBL/GenBank/DDBJ whole genome shotgun (WGS) entry which is preliminary data.</text>
</comment>
<evidence type="ECO:0000256" key="4">
    <source>
        <dbReference type="SAM" id="SignalP"/>
    </source>
</evidence>
<keyword evidence="3 4" id="KW-0732">Signal</keyword>
<dbReference type="RefSeq" id="WP_249294813.1">
    <property type="nucleotide sequence ID" value="NZ_JACRSV010000002.1"/>
</dbReference>
<dbReference type="Pfam" id="PF13416">
    <property type="entry name" value="SBP_bac_8"/>
    <property type="match status" value="1"/>
</dbReference>
<feature type="signal peptide" evidence="4">
    <location>
        <begin position="1"/>
        <end position="22"/>
    </location>
</feature>
<dbReference type="PANTHER" id="PTHR43649">
    <property type="entry name" value="ARABINOSE-BINDING PROTEIN-RELATED"/>
    <property type="match status" value="1"/>
</dbReference>
<name>A0A926I7E4_9FIRM</name>
<feature type="chain" id="PRO_5036967195" evidence="4">
    <location>
        <begin position="23"/>
        <end position="500"/>
    </location>
</feature>
<dbReference type="Proteomes" id="UP000610760">
    <property type="component" value="Unassembled WGS sequence"/>
</dbReference>
<accession>A0A926I7E4</accession>
<evidence type="ECO:0000313" key="6">
    <source>
        <dbReference type="Proteomes" id="UP000610760"/>
    </source>
</evidence>
<dbReference type="AlphaFoldDB" id="A0A926I7E4"/>
<sequence length="500" mass="54438">MKKFRKLLALGLAAVMTATAFAGCGNSGGGSANKDYDFYIFNTKGENADAMQAAVNAYQEKTGLKVKLFSLGSGTNSADTLRAEMNSKNKPALFSIMNIQELAEWKEGGFAADLSTLTTNANFKTLHDALPDNLKLTTNGTDSYGIPYNVEGYGYIVDTLMLADLFGADNVDAFLNDCKLATYDEFAAMVDTLDAYIQNGTAGTVTVNGKGYPLAAEKTGLAQSLTGVFSVAGSEKWTYGDHMINIAIDTVFENPSATKNATAEQIDELKNPFIAYAKALDVKTSHVAGENGPLPRSPEMINSTTNGYDPAVQKFADHKALFMKQGNWVYTNIEKVNPEIVKTLTFIPVKMPFTDNDIKVPGLTAEKMQRSIPVFVPNYYAINSKVSEEEQNMAMDFLVWLNTTDEGKKFITEDMAFIPYNADPSTTHLGNSLGDSIIQYMASGDTITNAYAGAPTNWSGETVGLEIMEKYLTKAEWTDDDYNAIADYAIAKWKEMAGLQ</sequence>
<evidence type="ECO:0000256" key="3">
    <source>
        <dbReference type="ARBA" id="ARBA00022729"/>
    </source>
</evidence>
<gene>
    <name evidence="5" type="ORF">H8710_07075</name>
</gene>
<organism evidence="5 6">
    <name type="scientific">Fumia xinanensis</name>
    <dbReference type="NCBI Taxonomy" id="2763659"/>
    <lineage>
        <taxon>Bacteria</taxon>
        <taxon>Bacillati</taxon>
        <taxon>Bacillota</taxon>
        <taxon>Clostridia</taxon>
        <taxon>Eubacteriales</taxon>
        <taxon>Oscillospiraceae</taxon>
        <taxon>Fumia</taxon>
    </lineage>
</organism>
<dbReference type="Gene3D" id="3.40.190.10">
    <property type="entry name" value="Periplasmic binding protein-like II"/>
    <property type="match status" value="1"/>
</dbReference>
<protein>
    <submittedName>
        <fullName evidence="5">Carbohydrate ABC transporter substrate-binding protein</fullName>
    </submittedName>
</protein>
<dbReference type="EMBL" id="JACRSV010000002">
    <property type="protein sequence ID" value="MBC8559831.1"/>
    <property type="molecule type" value="Genomic_DNA"/>
</dbReference>
<reference evidence="5" key="1">
    <citation type="submission" date="2020-08" db="EMBL/GenBank/DDBJ databases">
        <title>Genome public.</title>
        <authorList>
            <person name="Liu C."/>
            <person name="Sun Q."/>
        </authorList>
    </citation>
    <scope>NUCLEOTIDE SEQUENCE</scope>
    <source>
        <strain evidence="5">NSJ-33</strain>
    </source>
</reference>
<dbReference type="InterPro" id="IPR006059">
    <property type="entry name" value="SBP"/>
</dbReference>